<sequence>MTAKPFLVLLFFVSSYCIAGTYSVSMDNRQLTGNQIRLYETELKQKFRISETEQKFLIFCRSRIAEPSTDDKGIFQKIPENCIKKSRNDSGDIIEITLPSPLETEELLTVIYNLPMDYSIPDVPHVVTFSLDVL</sequence>
<dbReference type="AlphaFoldDB" id="A0A2H9T9L1"/>
<name>A0A2H9T9L1_9ZZZZ</name>
<protein>
    <submittedName>
        <fullName evidence="1">Uncharacterized protein</fullName>
    </submittedName>
</protein>
<evidence type="ECO:0000313" key="1">
    <source>
        <dbReference type="EMBL" id="PJE79912.1"/>
    </source>
</evidence>
<reference evidence="1" key="1">
    <citation type="journal article" date="2017" name="Appl. Environ. Microbiol.">
        <title>Molecular characterization of an Endozoicomonas-like organism causing infection in king scallop Pecten maximus L.</title>
        <authorList>
            <person name="Cano I."/>
            <person name="van Aerle R."/>
            <person name="Ross S."/>
            <person name="Verner-Jeffreys D.W."/>
            <person name="Paley R.K."/>
            <person name="Rimmer G."/>
            <person name="Ryder D."/>
            <person name="Hooper P."/>
            <person name="Stone D."/>
            <person name="Feist S.W."/>
        </authorList>
    </citation>
    <scope>NUCLEOTIDE SEQUENCE</scope>
</reference>
<dbReference type="EMBL" id="NSIT01000042">
    <property type="protein sequence ID" value="PJE79912.1"/>
    <property type="molecule type" value="Genomic_DNA"/>
</dbReference>
<organism evidence="1">
    <name type="scientific">invertebrate metagenome</name>
    <dbReference type="NCBI Taxonomy" id="1711999"/>
    <lineage>
        <taxon>unclassified sequences</taxon>
        <taxon>metagenomes</taxon>
        <taxon>organismal metagenomes</taxon>
    </lineage>
</organism>
<gene>
    <name evidence="1" type="ORF">CI610_01136</name>
</gene>
<proteinExistence type="predicted"/>
<accession>A0A2H9T9L1</accession>
<comment type="caution">
    <text evidence="1">The sequence shown here is derived from an EMBL/GenBank/DDBJ whole genome shotgun (WGS) entry which is preliminary data.</text>
</comment>